<sequence length="122" mass="14256">MKGNEKTAKFFIGEKLNEEVELGVSKLPPDIQVVYLAEGPLKAYKSHKKERIGQRITKLVEWVGFGFIADGDEILNNIPIPERDFRAITYDEKEGIIRFGWHEVFRWIPTKDEYRITFEVDL</sequence>
<comment type="caution">
    <text evidence="1">The sequence shown here is derived from an EMBL/GenBank/DDBJ whole genome shotgun (WGS) entry which is preliminary data.</text>
</comment>
<organism evidence="1 2">
    <name type="scientific">Streblomastix strix</name>
    <dbReference type="NCBI Taxonomy" id="222440"/>
    <lineage>
        <taxon>Eukaryota</taxon>
        <taxon>Metamonada</taxon>
        <taxon>Preaxostyla</taxon>
        <taxon>Oxymonadida</taxon>
        <taxon>Streblomastigidae</taxon>
        <taxon>Streblomastix</taxon>
    </lineage>
</organism>
<evidence type="ECO:0000313" key="2">
    <source>
        <dbReference type="Proteomes" id="UP000324800"/>
    </source>
</evidence>
<evidence type="ECO:0000313" key="1">
    <source>
        <dbReference type="EMBL" id="KAA6402431.1"/>
    </source>
</evidence>
<dbReference type="AlphaFoldDB" id="A0A5J4X5E6"/>
<proteinExistence type="predicted"/>
<protein>
    <submittedName>
        <fullName evidence="1">Uncharacterized protein</fullName>
    </submittedName>
</protein>
<dbReference type="EMBL" id="SNRW01000237">
    <property type="protein sequence ID" value="KAA6402431.1"/>
    <property type="molecule type" value="Genomic_DNA"/>
</dbReference>
<gene>
    <name evidence="1" type="ORF">EZS28_002049</name>
</gene>
<accession>A0A5J4X5E6</accession>
<reference evidence="1 2" key="1">
    <citation type="submission" date="2019-03" db="EMBL/GenBank/DDBJ databases">
        <title>Single cell metagenomics reveals metabolic interactions within the superorganism composed of flagellate Streblomastix strix and complex community of Bacteroidetes bacteria on its surface.</title>
        <authorList>
            <person name="Treitli S.C."/>
            <person name="Kolisko M."/>
            <person name="Husnik F."/>
            <person name="Keeling P."/>
            <person name="Hampl V."/>
        </authorList>
    </citation>
    <scope>NUCLEOTIDE SEQUENCE [LARGE SCALE GENOMIC DNA]</scope>
    <source>
        <strain evidence="1">ST1C</strain>
    </source>
</reference>
<name>A0A5J4X5E6_9EUKA</name>
<dbReference type="Proteomes" id="UP000324800">
    <property type="component" value="Unassembled WGS sequence"/>
</dbReference>